<dbReference type="InterPro" id="IPR037257">
    <property type="entry name" value="T2SS_E_N_sf"/>
</dbReference>
<dbReference type="GO" id="GO:0016887">
    <property type="term" value="F:ATP hydrolysis activity"/>
    <property type="evidence" value="ECO:0007669"/>
    <property type="project" value="TreeGrafter"/>
</dbReference>
<dbReference type="PANTHER" id="PTHR30258">
    <property type="entry name" value="TYPE II SECRETION SYSTEM PROTEIN GSPE-RELATED"/>
    <property type="match status" value="1"/>
</dbReference>
<dbReference type="SUPFAM" id="SSF52540">
    <property type="entry name" value="P-loop containing nucleoside triphosphate hydrolases"/>
    <property type="match status" value="1"/>
</dbReference>
<comment type="similarity">
    <text evidence="1">Belongs to the GSP E family.</text>
</comment>
<name>A0A2M7V2W8_9BACT</name>
<dbReference type="PANTHER" id="PTHR30258:SF1">
    <property type="entry name" value="PROTEIN TRANSPORT PROTEIN HOFB HOMOLOG"/>
    <property type="match status" value="1"/>
</dbReference>
<reference evidence="6" key="1">
    <citation type="submission" date="2017-09" db="EMBL/GenBank/DDBJ databases">
        <title>Depth-based differentiation of microbial function through sediment-hosted aquifers and enrichment of novel symbionts in the deep terrestrial subsurface.</title>
        <authorList>
            <person name="Probst A.J."/>
            <person name="Ladd B."/>
            <person name="Jarett J.K."/>
            <person name="Geller-Mcgrath D.E."/>
            <person name="Sieber C.M.K."/>
            <person name="Emerson J.B."/>
            <person name="Anantharaman K."/>
            <person name="Thomas B.C."/>
            <person name="Malmstrom R."/>
            <person name="Stieglmeier M."/>
            <person name="Klingl A."/>
            <person name="Woyke T."/>
            <person name="Ryan C.M."/>
            <person name="Banfield J.F."/>
        </authorList>
    </citation>
    <scope>NUCLEOTIDE SEQUENCE [LARGE SCALE GENOMIC DNA]</scope>
</reference>
<feature type="domain" description="Bacterial type II secretion system protein E" evidence="4">
    <location>
        <begin position="373"/>
        <end position="387"/>
    </location>
</feature>
<accession>A0A2M7V2W8</accession>
<evidence type="ECO:0000259" key="4">
    <source>
        <dbReference type="PROSITE" id="PS00662"/>
    </source>
</evidence>
<protein>
    <recommendedName>
        <fullName evidence="4">Bacterial type II secretion system protein E domain-containing protein</fullName>
    </recommendedName>
</protein>
<dbReference type="PROSITE" id="PS00662">
    <property type="entry name" value="T2SP_E"/>
    <property type="match status" value="1"/>
</dbReference>
<comment type="caution">
    <text evidence="5">The sequence shown here is derived from an EMBL/GenBank/DDBJ whole genome shotgun (WGS) entry which is preliminary data.</text>
</comment>
<dbReference type="SMART" id="SM00382">
    <property type="entry name" value="AAA"/>
    <property type="match status" value="1"/>
</dbReference>
<dbReference type="FunFam" id="3.40.50.300:FF:000398">
    <property type="entry name" value="Type IV pilus assembly ATPase PilB"/>
    <property type="match status" value="1"/>
</dbReference>
<keyword evidence="3" id="KW-0067">ATP-binding</keyword>
<organism evidence="5 6">
    <name type="scientific">Candidatus Magasanikbacteria bacterium CG_4_10_14_0_2_um_filter_41_31</name>
    <dbReference type="NCBI Taxonomy" id="1974639"/>
    <lineage>
        <taxon>Bacteria</taxon>
        <taxon>Candidatus Magasanikiibacteriota</taxon>
    </lineage>
</organism>
<dbReference type="Proteomes" id="UP000230078">
    <property type="component" value="Unassembled WGS sequence"/>
</dbReference>
<dbReference type="CDD" id="cd01129">
    <property type="entry name" value="PulE-GspE-like"/>
    <property type="match status" value="1"/>
</dbReference>
<dbReference type="Gene3D" id="3.30.450.90">
    <property type="match status" value="1"/>
</dbReference>
<evidence type="ECO:0000256" key="2">
    <source>
        <dbReference type="ARBA" id="ARBA00022741"/>
    </source>
</evidence>
<keyword evidence="2" id="KW-0547">Nucleotide-binding</keyword>
<dbReference type="InterPro" id="IPR001482">
    <property type="entry name" value="T2SS/T4SS_dom"/>
</dbReference>
<evidence type="ECO:0000256" key="1">
    <source>
        <dbReference type="ARBA" id="ARBA00006611"/>
    </source>
</evidence>
<dbReference type="EMBL" id="PFPI01000046">
    <property type="protein sequence ID" value="PIZ92808.1"/>
    <property type="molecule type" value="Genomic_DNA"/>
</dbReference>
<dbReference type="GO" id="GO:0005886">
    <property type="term" value="C:plasma membrane"/>
    <property type="evidence" value="ECO:0007669"/>
    <property type="project" value="TreeGrafter"/>
</dbReference>
<dbReference type="InterPro" id="IPR003593">
    <property type="entry name" value="AAA+_ATPase"/>
</dbReference>
<dbReference type="Gene3D" id="3.30.300.160">
    <property type="entry name" value="Type II secretion system, protein E, N-terminal domain"/>
    <property type="match status" value="1"/>
</dbReference>
<evidence type="ECO:0000313" key="6">
    <source>
        <dbReference type="Proteomes" id="UP000230078"/>
    </source>
</evidence>
<dbReference type="InterPro" id="IPR027417">
    <property type="entry name" value="P-loop_NTPase"/>
</dbReference>
<proteinExistence type="inferred from homology"/>
<dbReference type="SUPFAM" id="SSF160246">
    <property type="entry name" value="EspE N-terminal domain-like"/>
    <property type="match status" value="1"/>
</dbReference>
<dbReference type="Pfam" id="PF00437">
    <property type="entry name" value="T2SSE"/>
    <property type="match status" value="1"/>
</dbReference>
<evidence type="ECO:0000313" key="5">
    <source>
        <dbReference type="EMBL" id="PIZ92808.1"/>
    </source>
</evidence>
<sequence length="575" mass="64418">MFPKNIITTYLTEDQKLKPAKVEDLIAASKESEKRLELFLVDEGIVKEKDLYKYMSKKMDVPLVDLSEMEIPRETLSIVPQPLAETHYIIAFEKTKDTIHLAMLDPLDIQTIEFMRRKTGLVPAVSLATPSGIKHSLRLYHADLEEELKQVGVSNKKNYNPEELKKVAAELPIINIVKSILEHAIFQDASDIHIEPTEKDVSVRYRVDGILHSVMHLPKQVQNGIMARIKILANLKIDEHMVPQDGRFKIVVNEEELAFRVSVIPVYDGEKIVMRVLHEGQKPLTLDQLGFLPGARKLVDAAIKKPHGMVLVTGPTGSGKTTTLYSLLGILNQPGVNISTIEDPIEYHVGGINQSQINPRVGFDFALGLRAFLRQDPDIIMVGEIRDQETAEIAMHAAMTGHLVLSTLHTNDAPTTLPRLMDMGIPPFLIAFTANIIVAQRLVRRLCEHCRTSYKLDGPAVKELQKLVDVKTILSLFQAHDITLKSAEKKLASMEFFRSPGCRKCDKSGYKGRIGIYEVLEVDDGISELINNRGTAPQIHDYAVKHGMVTMLEDGLVKAKQGMTSMEEVLRVTRE</sequence>
<dbReference type="Gene3D" id="3.40.50.300">
    <property type="entry name" value="P-loop containing nucleotide triphosphate hydrolases"/>
    <property type="match status" value="1"/>
</dbReference>
<dbReference type="InterPro" id="IPR007831">
    <property type="entry name" value="T2SS_GspE_N"/>
</dbReference>
<gene>
    <name evidence="5" type="ORF">COX83_03410</name>
</gene>
<dbReference type="Pfam" id="PF05157">
    <property type="entry name" value="MshEN"/>
    <property type="match status" value="1"/>
</dbReference>
<evidence type="ECO:0000256" key="3">
    <source>
        <dbReference type="ARBA" id="ARBA00022840"/>
    </source>
</evidence>
<dbReference type="AlphaFoldDB" id="A0A2M7V2W8"/>
<dbReference type="GO" id="GO:0005524">
    <property type="term" value="F:ATP binding"/>
    <property type="evidence" value="ECO:0007669"/>
    <property type="project" value="UniProtKB-KW"/>
</dbReference>